<dbReference type="PANTHER" id="PTHR46796">
    <property type="entry name" value="HTH-TYPE TRANSCRIPTIONAL ACTIVATOR RHAS-RELATED"/>
    <property type="match status" value="1"/>
</dbReference>
<proteinExistence type="predicted"/>
<dbReference type="Gene3D" id="1.10.10.60">
    <property type="entry name" value="Homeodomain-like"/>
    <property type="match status" value="1"/>
</dbReference>
<evidence type="ECO:0000256" key="2">
    <source>
        <dbReference type="ARBA" id="ARBA00023125"/>
    </source>
</evidence>
<evidence type="ECO:0000313" key="6">
    <source>
        <dbReference type="Proteomes" id="UP000589896"/>
    </source>
</evidence>
<keyword evidence="2" id="KW-0238">DNA-binding</keyword>
<organism evidence="5 6">
    <name type="scientific">Luteimonas deserti</name>
    <dbReference type="NCBI Taxonomy" id="2752306"/>
    <lineage>
        <taxon>Bacteria</taxon>
        <taxon>Pseudomonadati</taxon>
        <taxon>Pseudomonadota</taxon>
        <taxon>Gammaproteobacteria</taxon>
        <taxon>Lysobacterales</taxon>
        <taxon>Lysobacteraceae</taxon>
        <taxon>Luteimonas</taxon>
    </lineage>
</organism>
<dbReference type="GO" id="GO:0043565">
    <property type="term" value="F:sequence-specific DNA binding"/>
    <property type="evidence" value="ECO:0007669"/>
    <property type="project" value="InterPro"/>
</dbReference>
<dbReference type="SUPFAM" id="SSF46689">
    <property type="entry name" value="Homeodomain-like"/>
    <property type="match status" value="2"/>
</dbReference>
<dbReference type="PROSITE" id="PS00041">
    <property type="entry name" value="HTH_ARAC_FAMILY_1"/>
    <property type="match status" value="1"/>
</dbReference>
<dbReference type="GO" id="GO:0003700">
    <property type="term" value="F:DNA-binding transcription factor activity"/>
    <property type="evidence" value="ECO:0007669"/>
    <property type="project" value="InterPro"/>
</dbReference>
<dbReference type="RefSeq" id="WP_180545326.1">
    <property type="nucleotide sequence ID" value="NZ_JACCJZ010000017.1"/>
</dbReference>
<dbReference type="Pfam" id="PF12833">
    <property type="entry name" value="HTH_18"/>
    <property type="match status" value="1"/>
</dbReference>
<feature type="domain" description="HTH araC/xylS-type" evidence="4">
    <location>
        <begin position="189"/>
        <end position="287"/>
    </location>
</feature>
<dbReference type="InterPro" id="IPR050204">
    <property type="entry name" value="AraC_XylS_family_regulators"/>
</dbReference>
<dbReference type="AlphaFoldDB" id="A0A7Z0QSF8"/>
<dbReference type="InterPro" id="IPR009057">
    <property type="entry name" value="Homeodomain-like_sf"/>
</dbReference>
<dbReference type="Proteomes" id="UP000589896">
    <property type="component" value="Unassembled WGS sequence"/>
</dbReference>
<keyword evidence="3" id="KW-0804">Transcription</keyword>
<dbReference type="PROSITE" id="PS01124">
    <property type="entry name" value="HTH_ARAC_FAMILY_2"/>
    <property type="match status" value="1"/>
</dbReference>
<dbReference type="InterPro" id="IPR018060">
    <property type="entry name" value="HTH_AraC"/>
</dbReference>
<comment type="caution">
    <text evidence="5">The sequence shown here is derived from an EMBL/GenBank/DDBJ whole genome shotgun (WGS) entry which is preliminary data.</text>
</comment>
<dbReference type="InterPro" id="IPR018062">
    <property type="entry name" value="HTH_AraC-typ_CS"/>
</dbReference>
<dbReference type="EMBL" id="JACCJZ010000017">
    <property type="protein sequence ID" value="NYZ63106.1"/>
    <property type="molecule type" value="Genomic_DNA"/>
</dbReference>
<reference evidence="5 6" key="1">
    <citation type="submission" date="2020-07" db="EMBL/GenBank/DDBJ databases">
        <title>isolation of Luteimonas sp. SJ-16.</title>
        <authorList>
            <person name="Huang X.-X."/>
            <person name="Xu L."/>
            <person name="Sun J.-Q."/>
        </authorList>
    </citation>
    <scope>NUCLEOTIDE SEQUENCE [LARGE SCALE GENOMIC DNA]</scope>
    <source>
        <strain evidence="5 6">SJ-16</strain>
    </source>
</reference>
<evidence type="ECO:0000313" key="5">
    <source>
        <dbReference type="EMBL" id="NYZ63106.1"/>
    </source>
</evidence>
<evidence type="ECO:0000259" key="4">
    <source>
        <dbReference type="PROSITE" id="PS01124"/>
    </source>
</evidence>
<dbReference type="SMART" id="SM00342">
    <property type="entry name" value="HTH_ARAC"/>
    <property type="match status" value="1"/>
</dbReference>
<gene>
    <name evidence="5" type="ORF">H0E82_10075</name>
</gene>
<protein>
    <submittedName>
        <fullName evidence="5">Helix-turn-helix transcriptional regulator</fullName>
    </submittedName>
</protein>
<sequence>MQAGVPIAQMNKIPPGMGTALLARAEWSFCAMEHSRIEATRLEAPGLPFHHLALPLGTAVPRIGFRLQGHGQAFTERDELSVIEAGVGGASWWETPLEAACFYFSTDALAAALGPEVDAAGHRLRSGRRLDAPLAVQLLHALRTDAANGQPHGTLVGDALFVALAAVLVPTPTHRRVGARTGSRDWRVRRALEYIHTNLATRLDLAAIAAAASTSLFHLSRTFRVTIGCSIWQYVLRARAERALVVMRDPRLSLAAVAQAVGFDTYAGFVAVISREYGQTPARLRRTLTSAPHG</sequence>
<evidence type="ECO:0000256" key="3">
    <source>
        <dbReference type="ARBA" id="ARBA00023163"/>
    </source>
</evidence>
<name>A0A7Z0QSF8_9GAMM</name>
<dbReference type="PANTHER" id="PTHR46796:SF14">
    <property type="entry name" value="TRANSCRIPTIONAL REGULATORY PROTEIN"/>
    <property type="match status" value="1"/>
</dbReference>
<accession>A0A7Z0QSF8</accession>
<keyword evidence="1" id="KW-0805">Transcription regulation</keyword>
<evidence type="ECO:0000256" key="1">
    <source>
        <dbReference type="ARBA" id="ARBA00023015"/>
    </source>
</evidence>
<keyword evidence="6" id="KW-1185">Reference proteome</keyword>